<feature type="region of interest" description="Disordered" evidence="1">
    <location>
        <begin position="246"/>
        <end position="320"/>
    </location>
</feature>
<name>A0A835Z7X8_9STRA</name>
<evidence type="ECO:0000313" key="2">
    <source>
        <dbReference type="EMBL" id="KAG5183933.1"/>
    </source>
</evidence>
<dbReference type="Proteomes" id="UP000664859">
    <property type="component" value="Unassembled WGS sequence"/>
</dbReference>
<comment type="caution">
    <text evidence="2">The sequence shown here is derived from an EMBL/GenBank/DDBJ whole genome shotgun (WGS) entry which is preliminary data.</text>
</comment>
<keyword evidence="3" id="KW-1185">Reference proteome</keyword>
<gene>
    <name evidence="2" type="ORF">JKP88DRAFT_244806</name>
</gene>
<proteinExistence type="predicted"/>
<protein>
    <submittedName>
        <fullName evidence="2">Uncharacterized protein</fullName>
    </submittedName>
</protein>
<dbReference type="Gene3D" id="3.30.40.220">
    <property type="match status" value="1"/>
</dbReference>
<dbReference type="AlphaFoldDB" id="A0A835Z7X8"/>
<feature type="compositionally biased region" description="Basic and acidic residues" evidence="1">
    <location>
        <begin position="248"/>
        <end position="265"/>
    </location>
</feature>
<reference evidence="2" key="1">
    <citation type="submission" date="2021-02" db="EMBL/GenBank/DDBJ databases">
        <title>First Annotated Genome of the Yellow-green Alga Tribonema minus.</title>
        <authorList>
            <person name="Mahan K.M."/>
        </authorList>
    </citation>
    <scope>NUCLEOTIDE SEQUENCE</scope>
    <source>
        <strain evidence="2">UTEX B ZZ1240</strain>
    </source>
</reference>
<evidence type="ECO:0000313" key="3">
    <source>
        <dbReference type="Proteomes" id="UP000664859"/>
    </source>
</evidence>
<sequence>MQLLCWVYRCGKQRIDRFYCLEHRIQSAVLPAYTAGDDMDCKEQESVSAATTVSCDIGCKESANVYSSVALKGSDDVASDRCEEEERSAKHAADAIEKDGSKKAQRCAVIATGTAAGNDLGSLLPHIAPSIIPAAMQKPCLVHRCGKQRIDRFYCLEHRMQSAVKYDAPVDDMDCREQESSSTATNACGDNVVAEMCKTSTLEGFEDTGADSTLVASAPINTYISSKKSRPLRVDDVNADEIPAMAHLADKDAARQKREEEERNAKRVAAAAAKEEGRKKARKESVMAGDATAGNGHALSLPHTEPSEISEEPAVSDSRRRMSEAQFLACMANHRLYLAKRVQERRRQKQREKRKKEADQQQLCAIDMCGKVAHGEYCTAHRIAIAASLLPGGHNTSAEHIDCNKQGKLSSADDLCCNEGISGQVATLQQLSLSTQQEIANSVLAVTCADSKRCSKCQIIKALTSFHKDNQNKDGLQSYCKECNRQKYIVRINTRKGFVYNLVANTQQRSNRRGMSQNKLTAAVFDDICRTQNDRCVYSGLPVTFTPMSDWQASIERLNDDEDYLVENSALCALEFNVRAGWTVAKARYAATHTDSVDAATVEANVREALCKPPTSRRARGLRQQKEEQGVIIALCDTCCVWKPQNDFYECTRTICKGCMISRAKQYGSTWRGAFFILVNNATKRCKVPTREARGLVCDITFEDLANMYRDQCGVCSYSGIPLTTEGDWKVSLERRDVRVGYTRENCCLIAMEFQSADLTAVSKYEGTGCAGWSLQKYEYFRANYDPANVPVRRPLALVSAPTATDTIENTE</sequence>
<organism evidence="2 3">
    <name type="scientific">Tribonema minus</name>
    <dbReference type="NCBI Taxonomy" id="303371"/>
    <lineage>
        <taxon>Eukaryota</taxon>
        <taxon>Sar</taxon>
        <taxon>Stramenopiles</taxon>
        <taxon>Ochrophyta</taxon>
        <taxon>PX clade</taxon>
        <taxon>Xanthophyceae</taxon>
        <taxon>Tribonematales</taxon>
        <taxon>Tribonemataceae</taxon>
        <taxon>Tribonema</taxon>
    </lineage>
</organism>
<accession>A0A835Z7X8</accession>
<dbReference type="EMBL" id="JAFCMP010000179">
    <property type="protein sequence ID" value="KAG5183933.1"/>
    <property type="molecule type" value="Genomic_DNA"/>
</dbReference>
<evidence type="ECO:0000256" key="1">
    <source>
        <dbReference type="SAM" id="MobiDB-lite"/>
    </source>
</evidence>
<dbReference type="OrthoDB" id="447489at2759"/>